<evidence type="ECO:0000313" key="5">
    <source>
        <dbReference type="Proteomes" id="UP000294847"/>
    </source>
</evidence>
<dbReference type="Gene3D" id="2.60.40.760">
    <property type="entry name" value="Expansin, cellulose-binding-like domain"/>
    <property type="match status" value="1"/>
</dbReference>
<sequence>MASHSAIITRLLVLILAITVRQTAAVNGKASHYGGNLSGGNCMLTSYTIPAGTFGTAIAISNYDNSNMCGVCLNVKGPSGSMKVMVVDSCPDCPPNKLDLFENGFSNIGDFNAGIVDVDWEVTPCDITEPLQVRNKDGTSKYWFSMQVLNSNQQVQSLDVSTDGGATWQGTTRRPYNFFEKTSGGGFGADSLTVRVTCAGGGQVTMQNVGVAGGSSFTASGNC</sequence>
<dbReference type="InterPro" id="IPR036908">
    <property type="entry name" value="RlpA-like_sf"/>
</dbReference>
<name>A0A4P7N9X7_PYROR</name>
<feature type="domain" description="Expansin-like EG45" evidence="3">
    <location>
        <begin position="34"/>
        <end position="130"/>
    </location>
</feature>
<dbReference type="SUPFAM" id="SSF49590">
    <property type="entry name" value="PHL pollen allergen"/>
    <property type="match status" value="1"/>
</dbReference>
<feature type="signal peptide" evidence="2">
    <location>
        <begin position="1"/>
        <end position="25"/>
    </location>
</feature>
<reference evidence="4 5" key="1">
    <citation type="journal article" date="2019" name="Mol. Biol. Evol.">
        <title>Blast fungal genomes show frequent chromosomal changes, gene gains and losses, and effector gene turnover.</title>
        <authorList>
            <person name="Gomez Luciano L.B."/>
            <person name="Jason Tsai I."/>
            <person name="Chuma I."/>
            <person name="Tosa Y."/>
            <person name="Chen Y.H."/>
            <person name="Li J.Y."/>
            <person name="Li M.Y."/>
            <person name="Jade Lu M.Y."/>
            <person name="Nakayashiki H."/>
            <person name="Li W.H."/>
        </authorList>
    </citation>
    <scope>NUCLEOTIDE SEQUENCE [LARGE SCALE GENOMIC DNA]</scope>
    <source>
        <strain evidence="4">MZ5-1-6</strain>
    </source>
</reference>
<dbReference type="InterPro" id="IPR007112">
    <property type="entry name" value="Expansin/allergen_DPBB_dom"/>
</dbReference>
<feature type="chain" id="PRO_5020579812" description="Expansin-like EG45 domain-containing protein" evidence="2">
    <location>
        <begin position="26"/>
        <end position="223"/>
    </location>
</feature>
<dbReference type="PANTHER" id="PTHR31836">
    <property type="match status" value="1"/>
</dbReference>
<dbReference type="InterPro" id="IPR049818">
    <property type="entry name" value="Expansin_EXLX1-like"/>
</dbReference>
<organism evidence="4 5">
    <name type="scientific">Pyricularia oryzae</name>
    <name type="common">Rice blast fungus</name>
    <name type="synonym">Magnaporthe oryzae</name>
    <dbReference type="NCBI Taxonomy" id="318829"/>
    <lineage>
        <taxon>Eukaryota</taxon>
        <taxon>Fungi</taxon>
        <taxon>Dikarya</taxon>
        <taxon>Ascomycota</taxon>
        <taxon>Pezizomycotina</taxon>
        <taxon>Sordariomycetes</taxon>
        <taxon>Sordariomycetidae</taxon>
        <taxon>Magnaporthales</taxon>
        <taxon>Pyriculariaceae</taxon>
        <taxon>Pyricularia</taxon>
    </lineage>
</organism>
<proteinExistence type="predicted"/>
<dbReference type="SUPFAM" id="SSF50685">
    <property type="entry name" value="Barwin-like endoglucanases"/>
    <property type="match status" value="1"/>
</dbReference>
<keyword evidence="1 2" id="KW-0732">Signal</keyword>
<dbReference type="Gene3D" id="2.40.40.10">
    <property type="entry name" value="RlpA-like domain"/>
    <property type="match status" value="1"/>
</dbReference>
<evidence type="ECO:0000256" key="2">
    <source>
        <dbReference type="SAM" id="SignalP"/>
    </source>
</evidence>
<dbReference type="EMBL" id="CP034206">
    <property type="protein sequence ID" value="QBZ58131.1"/>
    <property type="molecule type" value="Genomic_DNA"/>
</dbReference>
<dbReference type="PROSITE" id="PS50842">
    <property type="entry name" value="EXPANSIN_EG45"/>
    <property type="match status" value="1"/>
</dbReference>
<protein>
    <recommendedName>
        <fullName evidence="3">Expansin-like EG45 domain-containing protein</fullName>
    </recommendedName>
</protein>
<accession>A0A4P7N9X7</accession>
<dbReference type="InterPro" id="IPR036749">
    <property type="entry name" value="Expansin_CBD_sf"/>
</dbReference>
<dbReference type="PANTHER" id="PTHR31836:SF21">
    <property type="entry name" value="EXPANSIN-LIKE PROTEIN 7"/>
    <property type="match status" value="1"/>
</dbReference>
<evidence type="ECO:0000259" key="3">
    <source>
        <dbReference type="PROSITE" id="PS50842"/>
    </source>
</evidence>
<evidence type="ECO:0000313" key="4">
    <source>
        <dbReference type="EMBL" id="QBZ58131.1"/>
    </source>
</evidence>
<evidence type="ECO:0000256" key="1">
    <source>
        <dbReference type="ARBA" id="ARBA00022729"/>
    </source>
</evidence>
<dbReference type="InterPro" id="IPR051477">
    <property type="entry name" value="Expansin_CellWall"/>
</dbReference>
<dbReference type="Proteomes" id="UP000294847">
    <property type="component" value="Chromosome 3"/>
</dbReference>
<dbReference type="AlphaFoldDB" id="A0A4P7N9X7"/>
<dbReference type="CDD" id="cd22272">
    <property type="entry name" value="DPBB_EXLX1-like"/>
    <property type="match status" value="1"/>
</dbReference>
<dbReference type="NCBIfam" id="NF041144">
    <property type="entry name" value="expansin_EXLX1"/>
    <property type="match status" value="1"/>
</dbReference>
<gene>
    <name evidence="4" type="ORF">PoMZ_03072</name>
</gene>